<evidence type="ECO:0000256" key="5">
    <source>
        <dbReference type="ARBA" id="ARBA00023002"/>
    </source>
</evidence>
<reference evidence="11" key="1">
    <citation type="journal article" date="2021" name="Nat. Commun.">
        <title>Genetic determinants of endophytism in the Arabidopsis root mycobiome.</title>
        <authorList>
            <person name="Mesny F."/>
            <person name="Miyauchi S."/>
            <person name="Thiergart T."/>
            <person name="Pickel B."/>
            <person name="Atanasova L."/>
            <person name="Karlsson M."/>
            <person name="Huettel B."/>
            <person name="Barry K.W."/>
            <person name="Haridas S."/>
            <person name="Chen C."/>
            <person name="Bauer D."/>
            <person name="Andreopoulos W."/>
            <person name="Pangilinan J."/>
            <person name="LaButti K."/>
            <person name="Riley R."/>
            <person name="Lipzen A."/>
            <person name="Clum A."/>
            <person name="Drula E."/>
            <person name="Henrissat B."/>
            <person name="Kohler A."/>
            <person name="Grigoriev I.V."/>
            <person name="Martin F.M."/>
            <person name="Hacquard S."/>
        </authorList>
    </citation>
    <scope>NUCLEOTIDE SEQUENCE</scope>
    <source>
        <strain evidence="11">MPI-CAGE-CH-0243</strain>
    </source>
</reference>
<dbReference type="Pfam" id="PF00067">
    <property type="entry name" value="p450"/>
    <property type="match status" value="1"/>
</dbReference>
<dbReference type="InterPro" id="IPR036396">
    <property type="entry name" value="Cyt_P450_sf"/>
</dbReference>
<dbReference type="PRINTS" id="PR00385">
    <property type="entry name" value="P450"/>
</dbReference>
<dbReference type="Proteomes" id="UP000700596">
    <property type="component" value="Unassembled WGS sequence"/>
</dbReference>
<feature type="signal peptide" evidence="10">
    <location>
        <begin position="1"/>
        <end position="24"/>
    </location>
</feature>
<keyword evidence="6 8" id="KW-0408">Iron</keyword>
<dbReference type="OrthoDB" id="1470350at2759"/>
<feature type="chain" id="PRO_5040137038" evidence="10">
    <location>
        <begin position="25"/>
        <end position="516"/>
    </location>
</feature>
<organism evidence="11 12">
    <name type="scientific">Dendryphion nanum</name>
    <dbReference type="NCBI Taxonomy" id="256645"/>
    <lineage>
        <taxon>Eukaryota</taxon>
        <taxon>Fungi</taxon>
        <taxon>Dikarya</taxon>
        <taxon>Ascomycota</taxon>
        <taxon>Pezizomycotina</taxon>
        <taxon>Dothideomycetes</taxon>
        <taxon>Pleosporomycetidae</taxon>
        <taxon>Pleosporales</taxon>
        <taxon>Torulaceae</taxon>
        <taxon>Dendryphion</taxon>
    </lineage>
</organism>
<evidence type="ECO:0000256" key="4">
    <source>
        <dbReference type="ARBA" id="ARBA00022723"/>
    </source>
</evidence>
<keyword evidence="10" id="KW-0732">Signal</keyword>
<evidence type="ECO:0000256" key="6">
    <source>
        <dbReference type="ARBA" id="ARBA00023004"/>
    </source>
</evidence>
<evidence type="ECO:0000256" key="3">
    <source>
        <dbReference type="ARBA" id="ARBA00022617"/>
    </source>
</evidence>
<dbReference type="PRINTS" id="PR00463">
    <property type="entry name" value="EP450I"/>
</dbReference>
<comment type="cofactor">
    <cofactor evidence="1 8">
        <name>heme</name>
        <dbReference type="ChEBI" id="CHEBI:30413"/>
    </cofactor>
</comment>
<keyword evidence="4 8" id="KW-0479">Metal-binding</keyword>
<evidence type="ECO:0000256" key="7">
    <source>
        <dbReference type="ARBA" id="ARBA00023033"/>
    </source>
</evidence>
<dbReference type="AlphaFoldDB" id="A0A9P9DDA0"/>
<proteinExistence type="inferred from homology"/>
<evidence type="ECO:0000256" key="1">
    <source>
        <dbReference type="ARBA" id="ARBA00001971"/>
    </source>
</evidence>
<name>A0A9P9DDA0_9PLEO</name>
<comment type="similarity">
    <text evidence="2 9">Belongs to the cytochrome P450 family.</text>
</comment>
<dbReference type="CDD" id="cd11063">
    <property type="entry name" value="CYP52"/>
    <property type="match status" value="1"/>
</dbReference>
<dbReference type="GO" id="GO:0020037">
    <property type="term" value="F:heme binding"/>
    <property type="evidence" value="ECO:0007669"/>
    <property type="project" value="InterPro"/>
</dbReference>
<keyword evidence="12" id="KW-1185">Reference proteome</keyword>
<dbReference type="InterPro" id="IPR047146">
    <property type="entry name" value="Cyt_P450_E_CYP52_fungi"/>
</dbReference>
<dbReference type="GO" id="GO:0016705">
    <property type="term" value="F:oxidoreductase activity, acting on paired donors, with incorporation or reduction of molecular oxygen"/>
    <property type="evidence" value="ECO:0007669"/>
    <property type="project" value="InterPro"/>
</dbReference>
<dbReference type="PROSITE" id="PS00086">
    <property type="entry name" value="CYTOCHROME_P450"/>
    <property type="match status" value="1"/>
</dbReference>
<comment type="caution">
    <text evidence="11">The sequence shown here is derived from an EMBL/GenBank/DDBJ whole genome shotgun (WGS) entry which is preliminary data.</text>
</comment>
<dbReference type="InterPro" id="IPR001128">
    <property type="entry name" value="Cyt_P450"/>
</dbReference>
<dbReference type="PANTHER" id="PTHR24287">
    <property type="entry name" value="P450, PUTATIVE (EUROFUNG)-RELATED"/>
    <property type="match status" value="1"/>
</dbReference>
<feature type="binding site" description="axial binding residue" evidence="8">
    <location>
        <position position="462"/>
    </location>
    <ligand>
        <name>heme</name>
        <dbReference type="ChEBI" id="CHEBI:30413"/>
    </ligand>
    <ligandPart>
        <name>Fe</name>
        <dbReference type="ChEBI" id="CHEBI:18248"/>
    </ligandPart>
</feature>
<evidence type="ECO:0000256" key="8">
    <source>
        <dbReference type="PIRSR" id="PIRSR602401-1"/>
    </source>
</evidence>
<accession>A0A9P9DDA0</accession>
<keyword evidence="5 9" id="KW-0560">Oxidoreductase</keyword>
<dbReference type="SUPFAM" id="SSF48264">
    <property type="entry name" value="Cytochrome P450"/>
    <property type="match status" value="1"/>
</dbReference>
<dbReference type="PANTHER" id="PTHR24287:SF1">
    <property type="entry name" value="P450, PUTATIVE (EUROFUNG)-RELATED"/>
    <property type="match status" value="1"/>
</dbReference>
<gene>
    <name evidence="11" type="ORF">B0J11DRAFT_108043</name>
</gene>
<protein>
    <submittedName>
        <fullName evidence="11">Cytochrome P450 alkane hydroxylase</fullName>
    </submittedName>
</protein>
<dbReference type="EMBL" id="JAGMWT010000014">
    <property type="protein sequence ID" value="KAH7117039.1"/>
    <property type="molecule type" value="Genomic_DNA"/>
</dbReference>
<dbReference type="Gene3D" id="1.10.630.10">
    <property type="entry name" value="Cytochrome P450"/>
    <property type="match status" value="1"/>
</dbReference>
<dbReference type="InterPro" id="IPR002401">
    <property type="entry name" value="Cyt_P450_E_grp-I"/>
</dbReference>
<sequence>MALITLPKLALTLLALYLARRVHWELTVGIRRRALIKQHGCQHPKQVPCKDPLLNSDLMYDTYKAYRRGDLLGCWARRIQNSGNRTVLLRPLRWWVYLTDDPDNIKTMLATNFDKWSLGEERIAQMVSFLGYGIFCTEGAAWKHSRDTLRPCFERSQVADVDMFERHTKRLIDRIPKDGTTIDLQPLFHLLTLDISTEFLFGQSTNGLDPDREDEGVDEFIEAFEYCENPFENENTKRWGFFGQYLPDSKFKRCAKIMQDFADKYISQQLSPKPLDPSSPSPPQTRYSFLSALHATTPNLVTIRSELLNILLAGRDTTASLLSNILFELPRHPEILSRLRQEIAEHIGTDQPTYEKLKEMKYLRAVMNESQRMYPIVPTNSRQALQDTILPRGGGEDGESPVLITKGSYVAYHSWSLHRRTDIYGPDADVFNPSRWLVNEHPSAPLRPGWGYIPFSGGPRVCIGQNFALTETGYVIVRLLQEFGTIESRDEEPWREKLTLICTGLGGCKVGLRNEG</sequence>
<dbReference type="GO" id="GO:0004497">
    <property type="term" value="F:monooxygenase activity"/>
    <property type="evidence" value="ECO:0007669"/>
    <property type="project" value="UniProtKB-KW"/>
</dbReference>
<keyword evidence="3 8" id="KW-0349">Heme</keyword>
<dbReference type="InterPro" id="IPR017972">
    <property type="entry name" value="Cyt_P450_CS"/>
</dbReference>
<evidence type="ECO:0000256" key="10">
    <source>
        <dbReference type="SAM" id="SignalP"/>
    </source>
</evidence>
<evidence type="ECO:0000256" key="2">
    <source>
        <dbReference type="ARBA" id="ARBA00010617"/>
    </source>
</evidence>
<evidence type="ECO:0000313" key="12">
    <source>
        <dbReference type="Proteomes" id="UP000700596"/>
    </source>
</evidence>
<evidence type="ECO:0000313" key="11">
    <source>
        <dbReference type="EMBL" id="KAH7117039.1"/>
    </source>
</evidence>
<dbReference type="GO" id="GO:0005506">
    <property type="term" value="F:iron ion binding"/>
    <property type="evidence" value="ECO:0007669"/>
    <property type="project" value="InterPro"/>
</dbReference>
<evidence type="ECO:0000256" key="9">
    <source>
        <dbReference type="RuleBase" id="RU000461"/>
    </source>
</evidence>
<keyword evidence="7 9" id="KW-0503">Monooxygenase</keyword>